<reference evidence="2 3" key="1">
    <citation type="submission" date="2020-07" db="EMBL/GenBank/DDBJ databases">
        <authorList>
            <person name="Feng X."/>
        </authorList>
    </citation>
    <scope>NUCLEOTIDE SEQUENCE [LARGE SCALE GENOMIC DNA]</scope>
    <source>
        <strain evidence="2 3">JCM23202</strain>
    </source>
</reference>
<gene>
    <name evidence="2" type="ORF">H5P27_11490</name>
</gene>
<keyword evidence="1" id="KW-0732">Signal</keyword>
<feature type="signal peptide" evidence="1">
    <location>
        <begin position="1"/>
        <end position="29"/>
    </location>
</feature>
<dbReference type="EMBL" id="JACHVC010000012">
    <property type="protein sequence ID" value="MBC2606666.1"/>
    <property type="molecule type" value="Genomic_DNA"/>
</dbReference>
<proteinExistence type="predicted"/>
<protein>
    <recommendedName>
        <fullName evidence="4">FecR family protein</fullName>
    </recommendedName>
</protein>
<feature type="chain" id="PRO_5031480665" description="FecR family protein" evidence="1">
    <location>
        <begin position="30"/>
        <end position="506"/>
    </location>
</feature>
<accession>A0A7X1E8U2</accession>
<dbReference type="AlphaFoldDB" id="A0A7X1E8U2"/>
<evidence type="ECO:0000313" key="2">
    <source>
        <dbReference type="EMBL" id="MBC2606666.1"/>
    </source>
</evidence>
<evidence type="ECO:0000256" key="1">
    <source>
        <dbReference type="SAM" id="SignalP"/>
    </source>
</evidence>
<keyword evidence="3" id="KW-1185">Reference proteome</keyword>
<name>A0A7X1E8U2_9BACT</name>
<sequence>MIYPTNLSLFRFATVFLFATSSLLTSAFAQFELPFPGVPNPGRPGFTRYVSRGDTVTSVSLARLRTNLVASEDSSVLIADNIVPRNLISRDESNLIMRSGDVRVLAQSLDESLLELRGGEIEEVFAQGMSTLLLAGATVESSLTAYGEAMVELRDGRIGEWVTMNGDSILNMGFCDIGGGIVLLENSQLLVSNGSFPVLFSQGESRFEIQSEGESNVYSYGESNGVISGRVGDLTTGDDSITTIDAGSVRSLTTNGSSQVTMDGGWIYGTSETLVDVKGSSVVSLNLLPTEQPQGNNDQVSRNAYVYQDGMLTLHSGSFDTLLANGESEYTMEGGDLGTLQVDGDAIAILRGGSIRTLIARGGKTYLNGVTCEELRVEGDADVVLYNAAIERINVSSGRMHILYDDIGGFPSDILAGRENLNIEVSNGDLHLYASRVQGARSYPKLFDLFGESLPTSDLPDSGWWTLLLWNRTGIVDEFWFRNLIPNATGTVYLHSTLGSTFPYRD</sequence>
<dbReference type="Proteomes" id="UP000526501">
    <property type="component" value="Unassembled WGS sequence"/>
</dbReference>
<dbReference type="RefSeq" id="WP_185660533.1">
    <property type="nucleotide sequence ID" value="NZ_CAWPOO010000012.1"/>
</dbReference>
<organism evidence="2 3">
    <name type="scientific">Pelagicoccus albus</name>
    <dbReference type="NCBI Taxonomy" id="415222"/>
    <lineage>
        <taxon>Bacteria</taxon>
        <taxon>Pseudomonadati</taxon>
        <taxon>Verrucomicrobiota</taxon>
        <taxon>Opitutia</taxon>
        <taxon>Puniceicoccales</taxon>
        <taxon>Pelagicoccaceae</taxon>
        <taxon>Pelagicoccus</taxon>
    </lineage>
</organism>
<evidence type="ECO:0000313" key="3">
    <source>
        <dbReference type="Proteomes" id="UP000526501"/>
    </source>
</evidence>
<comment type="caution">
    <text evidence="2">The sequence shown here is derived from an EMBL/GenBank/DDBJ whole genome shotgun (WGS) entry which is preliminary data.</text>
</comment>
<evidence type="ECO:0008006" key="4">
    <source>
        <dbReference type="Google" id="ProtNLM"/>
    </source>
</evidence>